<keyword evidence="3" id="KW-0805">Transcription regulation</keyword>
<evidence type="ECO:0000256" key="6">
    <source>
        <dbReference type="SAM" id="MobiDB-lite"/>
    </source>
</evidence>
<dbReference type="OrthoDB" id="5370478at2759"/>
<dbReference type="Gene3D" id="4.10.240.10">
    <property type="entry name" value="Zn(2)-C6 fungal-type DNA-binding domain"/>
    <property type="match status" value="1"/>
</dbReference>
<dbReference type="Pfam" id="PF04082">
    <property type="entry name" value="Fungal_trans"/>
    <property type="match status" value="1"/>
</dbReference>
<feature type="compositionally biased region" description="Polar residues" evidence="6">
    <location>
        <begin position="766"/>
        <end position="776"/>
    </location>
</feature>
<evidence type="ECO:0000256" key="3">
    <source>
        <dbReference type="ARBA" id="ARBA00023015"/>
    </source>
</evidence>
<evidence type="ECO:0000313" key="8">
    <source>
        <dbReference type="EMBL" id="KAF2085156.1"/>
    </source>
</evidence>
<accession>A0A9P4LWJ4</accession>
<dbReference type="SUPFAM" id="SSF57701">
    <property type="entry name" value="Zn2/Cys6 DNA-binding domain"/>
    <property type="match status" value="1"/>
</dbReference>
<comment type="caution">
    <text evidence="8">The sequence shown here is derived from an EMBL/GenBank/DDBJ whole genome shotgun (WGS) entry which is preliminary data.</text>
</comment>
<dbReference type="Pfam" id="PF00172">
    <property type="entry name" value="Zn_clus"/>
    <property type="match status" value="1"/>
</dbReference>
<dbReference type="SMART" id="SM00906">
    <property type="entry name" value="Fungal_trans"/>
    <property type="match status" value="1"/>
</dbReference>
<feature type="region of interest" description="Disordered" evidence="6">
    <location>
        <begin position="759"/>
        <end position="870"/>
    </location>
</feature>
<dbReference type="PROSITE" id="PS00463">
    <property type="entry name" value="ZN2_CY6_FUNGAL_1"/>
    <property type="match status" value="1"/>
</dbReference>
<evidence type="ECO:0000259" key="7">
    <source>
        <dbReference type="PROSITE" id="PS50048"/>
    </source>
</evidence>
<organism evidence="8 9">
    <name type="scientific">Saccharata proteae CBS 121410</name>
    <dbReference type="NCBI Taxonomy" id="1314787"/>
    <lineage>
        <taxon>Eukaryota</taxon>
        <taxon>Fungi</taxon>
        <taxon>Dikarya</taxon>
        <taxon>Ascomycota</taxon>
        <taxon>Pezizomycotina</taxon>
        <taxon>Dothideomycetes</taxon>
        <taxon>Dothideomycetes incertae sedis</taxon>
        <taxon>Botryosphaeriales</taxon>
        <taxon>Saccharataceae</taxon>
        <taxon>Saccharata</taxon>
    </lineage>
</organism>
<name>A0A9P4LWJ4_9PEZI</name>
<feature type="region of interest" description="Disordered" evidence="6">
    <location>
        <begin position="56"/>
        <end position="85"/>
    </location>
</feature>
<dbReference type="InterPro" id="IPR001138">
    <property type="entry name" value="Zn2Cys6_DnaBD"/>
</dbReference>
<keyword evidence="2" id="KW-0479">Metal-binding</keyword>
<dbReference type="GO" id="GO:0006351">
    <property type="term" value="P:DNA-templated transcription"/>
    <property type="evidence" value="ECO:0007669"/>
    <property type="project" value="InterPro"/>
</dbReference>
<evidence type="ECO:0000256" key="1">
    <source>
        <dbReference type="ARBA" id="ARBA00004123"/>
    </source>
</evidence>
<keyword evidence="9" id="KW-1185">Reference proteome</keyword>
<feature type="compositionally biased region" description="Basic and acidic residues" evidence="6">
    <location>
        <begin position="789"/>
        <end position="799"/>
    </location>
</feature>
<evidence type="ECO:0000313" key="9">
    <source>
        <dbReference type="Proteomes" id="UP000799776"/>
    </source>
</evidence>
<evidence type="ECO:0000256" key="2">
    <source>
        <dbReference type="ARBA" id="ARBA00022723"/>
    </source>
</evidence>
<dbReference type="SMART" id="SM00066">
    <property type="entry name" value="GAL4"/>
    <property type="match status" value="1"/>
</dbReference>
<evidence type="ECO:0000256" key="4">
    <source>
        <dbReference type="ARBA" id="ARBA00023163"/>
    </source>
</evidence>
<dbReference type="EMBL" id="ML978733">
    <property type="protein sequence ID" value="KAF2085156.1"/>
    <property type="molecule type" value="Genomic_DNA"/>
</dbReference>
<keyword evidence="5" id="KW-0539">Nucleus</keyword>
<keyword evidence="4" id="KW-0804">Transcription</keyword>
<dbReference type="PANTHER" id="PTHR47338">
    <property type="entry name" value="ZN(II)2CYS6 TRANSCRIPTION FACTOR (EUROFUNG)-RELATED"/>
    <property type="match status" value="1"/>
</dbReference>
<feature type="compositionally biased region" description="Polar residues" evidence="6">
    <location>
        <begin position="830"/>
        <end position="839"/>
    </location>
</feature>
<sequence>MRSSIACARCRRSKVKCVNNGVGTTCRSCETTGRECTYPSPAVGAGGSIRYEDLSFRTPVHARRPPRPKKSTSSVPGHQTSRDSPHAIIDALDPSVLTPKLWTELFDIFQIHFSTDIPFLHPPTFLKPLRQTSVQAIAGFGESEASLPALPSVLLLAFLALTARFHPQLVAYHSPASSQRPSNPLIASEYYASACRARLAGHSGADGELTEMARTQALLMLGLHEWGMCNGTKAWLAVGVAIRSAQMLGLQFEAELDNQPFARSVALTEEASHLGVNLARRNSVVTRKEDELVEVETKRRIFWSCFILDRYLSSGKYRPQMLHASELKVQLPCSDRAFLFGEKVKTSMIGEGVNDVAGRAQLRNQRKLSIMLAPKHGSPNGDAPSNFGPEIHPKESDDARWEVGADEGVLSRYIKVLDLYGKIMQWSVGGGRRGEQYPPWHPHSTWNSLHQQHVAFRDSLPRDLALNAPNISAHITSRTSTPFALMHTVQLLCGIILHREHVPFVALKCSGPRGPLDPPAFTADQYRVPEQFWENSARELFQSARDTIDLHRICQEWGVLIETPIVGFANYMAALIGVYAINFPWMDLNGHMSKGVSYSNSTVSPGAEVARKGLEIVSHMRKSLKMADGWVSTIRRVHVYFMRAKKQFRRNPKMIAENFAGPVSYNQSPQEGDHGDEQDYNFLERTLKEFGRPEHEDADMLDVQGNDSHGPGSGRDDISTAGSVAQQSESMDTHGATDTSSVRQEKWNAINTVTAAAASSNASTAGNGYNPSSMSAPSPRALHGQLNHAGDRPYQHPFRDVTGGHSPSMSTTGSSPRPATASPFDRATFTPKQHQSHISTPERPYLPEPLSRPMVSSQPVQPAWNSDPTDVIGSETRFSGDDIAAFAAGVGGDEWVRMAKRQGGGGWLCAAWKAAPAAASQ</sequence>
<dbReference type="InterPro" id="IPR036864">
    <property type="entry name" value="Zn2-C6_fun-type_DNA-bd_sf"/>
</dbReference>
<dbReference type="PROSITE" id="PS50048">
    <property type="entry name" value="ZN2_CY6_FUNGAL_2"/>
    <property type="match status" value="1"/>
</dbReference>
<dbReference type="GO" id="GO:0000981">
    <property type="term" value="F:DNA-binding transcription factor activity, RNA polymerase II-specific"/>
    <property type="evidence" value="ECO:0007669"/>
    <property type="project" value="InterPro"/>
</dbReference>
<dbReference type="Proteomes" id="UP000799776">
    <property type="component" value="Unassembled WGS sequence"/>
</dbReference>
<dbReference type="GO" id="GO:0003677">
    <property type="term" value="F:DNA binding"/>
    <property type="evidence" value="ECO:0007669"/>
    <property type="project" value="InterPro"/>
</dbReference>
<feature type="compositionally biased region" description="Polar residues" evidence="6">
    <location>
        <begin position="805"/>
        <end position="817"/>
    </location>
</feature>
<feature type="compositionally biased region" description="Polar residues" evidence="6">
    <location>
        <begin position="854"/>
        <end position="868"/>
    </location>
</feature>
<feature type="compositionally biased region" description="Polar residues" evidence="6">
    <location>
        <begin position="720"/>
        <end position="742"/>
    </location>
</feature>
<dbReference type="PANTHER" id="PTHR47338:SF5">
    <property type="entry name" value="ZN(II)2CYS6 TRANSCRIPTION FACTOR (EUROFUNG)"/>
    <property type="match status" value="1"/>
</dbReference>
<dbReference type="InterPro" id="IPR050815">
    <property type="entry name" value="TF_fung"/>
</dbReference>
<dbReference type="GO" id="GO:0008270">
    <property type="term" value="F:zinc ion binding"/>
    <property type="evidence" value="ECO:0007669"/>
    <property type="project" value="InterPro"/>
</dbReference>
<dbReference type="InterPro" id="IPR007219">
    <property type="entry name" value="XnlR_reg_dom"/>
</dbReference>
<dbReference type="AlphaFoldDB" id="A0A9P4LWJ4"/>
<comment type="subcellular location">
    <subcellularLocation>
        <location evidence="1">Nucleus</location>
    </subcellularLocation>
</comment>
<reference evidence="8" key="1">
    <citation type="journal article" date="2020" name="Stud. Mycol.">
        <title>101 Dothideomycetes genomes: a test case for predicting lifestyles and emergence of pathogens.</title>
        <authorList>
            <person name="Haridas S."/>
            <person name="Albert R."/>
            <person name="Binder M."/>
            <person name="Bloem J."/>
            <person name="Labutti K."/>
            <person name="Salamov A."/>
            <person name="Andreopoulos B."/>
            <person name="Baker S."/>
            <person name="Barry K."/>
            <person name="Bills G."/>
            <person name="Bluhm B."/>
            <person name="Cannon C."/>
            <person name="Castanera R."/>
            <person name="Culley D."/>
            <person name="Daum C."/>
            <person name="Ezra D."/>
            <person name="Gonzalez J."/>
            <person name="Henrissat B."/>
            <person name="Kuo A."/>
            <person name="Liang C."/>
            <person name="Lipzen A."/>
            <person name="Lutzoni F."/>
            <person name="Magnuson J."/>
            <person name="Mondo S."/>
            <person name="Nolan M."/>
            <person name="Ohm R."/>
            <person name="Pangilinan J."/>
            <person name="Park H.-J."/>
            <person name="Ramirez L."/>
            <person name="Alfaro M."/>
            <person name="Sun H."/>
            <person name="Tritt A."/>
            <person name="Yoshinaga Y."/>
            <person name="Zwiers L.-H."/>
            <person name="Turgeon B."/>
            <person name="Goodwin S."/>
            <person name="Spatafora J."/>
            <person name="Crous P."/>
            <person name="Grigoriev I."/>
        </authorList>
    </citation>
    <scope>NUCLEOTIDE SEQUENCE</scope>
    <source>
        <strain evidence="8">CBS 121410</strain>
    </source>
</reference>
<feature type="domain" description="Zn(2)-C6 fungal-type" evidence="7">
    <location>
        <begin position="6"/>
        <end position="38"/>
    </location>
</feature>
<gene>
    <name evidence="8" type="ORF">K490DRAFT_75397</name>
</gene>
<dbReference type="GO" id="GO:0005634">
    <property type="term" value="C:nucleus"/>
    <property type="evidence" value="ECO:0007669"/>
    <property type="project" value="UniProtKB-SubCell"/>
</dbReference>
<dbReference type="CDD" id="cd12148">
    <property type="entry name" value="fungal_TF_MHR"/>
    <property type="match status" value="1"/>
</dbReference>
<feature type="compositionally biased region" description="Basic residues" evidence="6">
    <location>
        <begin position="60"/>
        <end position="70"/>
    </location>
</feature>
<evidence type="ECO:0000256" key="5">
    <source>
        <dbReference type="ARBA" id="ARBA00023242"/>
    </source>
</evidence>
<protein>
    <recommendedName>
        <fullName evidence="7">Zn(2)-C6 fungal-type domain-containing protein</fullName>
    </recommendedName>
</protein>
<dbReference type="CDD" id="cd00067">
    <property type="entry name" value="GAL4"/>
    <property type="match status" value="1"/>
</dbReference>
<feature type="region of interest" description="Disordered" evidence="6">
    <location>
        <begin position="692"/>
        <end position="742"/>
    </location>
</feature>
<proteinExistence type="predicted"/>